<keyword evidence="5 7" id="KW-1133">Transmembrane helix</keyword>
<keyword evidence="2 7" id="KW-0813">Transport</keyword>
<evidence type="ECO:0000256" key="2">
    <source>
        <dbReference type="ARBA" id="ARBA00022448"/>
    </source>
</evidence>
<evidence type="ECO:0000256" key="5">
    <source>
        <dbReference type="ARBA" id="ARBA00022989"/>
    </source>
</evidence>
<protein>
    <submittedName>
        <fullName evidence="9">ABC transporter, permease protein</fullName>
    </submittedName>
</protein>
<evidence type="ECO:0000259" key="8">
    <source>
        <dbReference type="PROSITE" id="PS50928"/>
    </source>
</evidence>
<comment type="similarity">
    <text evidence="7">Belongs to the binding-protein-dependent transport system permease family.</text>
</comment>
<keyword evidence="3" id="KW-1003">Cell membrane</keyword>
<accession>F0EP58</accession>
<reference evidence="9 10" key="1">
    <citation type="submission" date="2011-01" db="EMBL/GenBank/DDBJ databases">
        <authorList>
            <person name="Muzny D."/>
            <person name="Qin X."/>
            <person name="Deng J."/>
            <person name="Jiang H."/>
            <person name="Liu Y."/>
            <person name="Qu J."/>
            <person name="Song X.-Z."/>
            <person name="Zhang L."/>
            <person name="Thornton R."/>
            <person name="Coyle M."/>
            <person name="Francisco L."/>
            <person name="Jackson L."/>
            <person name="Javaid M."/>
            <person name="Korchina V."/>
            <person name="Kovar C."/>
            <person name="Mata R."/>
            <person name="Mathew T."/>
            <person name="Ngo R."/>
            <person name="Nguyen L."/>
            <person name="Nguyen N."/>
            <person name="Okwuonu G."/>
            <person name="Ongeri F."/>
            <person name="Pham C."/>
            <person name="Simmons D."/>
            <person name="Wilczek-Boney K."/>
            <person name="Hale W."/>
            <person name="Jakkamsetti A."/>
            <person name="Pham P."/>
            <person name="Ruth R."/>
            <person name="San Lucas F."/>
            <person name="Warren J."/>
            <person name="Zhang J."/>
            <person name="Zhao Z."/>
            <person name="Zhou C."/>
            <person name="Zhu D."/>
            <person name="Lee S."/>
            <person name="Bess C."/>
            <person name="Blankenburg K."/>
            <person name="Forbes L."/>
            <person name="Fu Q."/>
            <person name="Gubbala S."/>
            <person name="Hirani K."/>
            <person name="Jayaseelan J.C."/>
            <person name="Lara F."/>
            <person name="Munidasa M."/>
            <person name="Palculict T."/>
            <person name="Patil S."/>
            <person name="Pu L.-L."/>
            <person name="Saada N."/>
            <person name="Tang L."/>
            <person name="Weissenberger G."/>
            <person name="Zhu Y."/>
            <person name="Hemphill L."/>
            <person name="Shang Y."/>
            <person name="Youmans B."/>
            <person name="Ayvaz T."/>
            <person name="Ross M."/>
            <person name="Santibanez J."/>
            <person name="Aqrawi P."/>
            <person name="Gross S."/>
            <person name="Joshi V."/>
            <person name="Fowler G."/>
            <person name="Nazareth L."/>
            <person name="Reid J."/>
            <person name="Worley K."/>
            <person name="Petrosino J."/>
            <person name="Highlander S."/>
            <person name="Gibbs R."/>
        </authorList>
    </citation>
    <scope>NUCLEOTIDE SEQUENCE [LARGE SCALE GENOMIC DNA]</scope>
    <source>
        <strain evidence="9 10">ATCC 12755</strain>
    </source>
</reference>
<proteinExistence type="inferred from homology"/>
<evidence type="ECO:0000256" key="6">
    <source>
        <dbReference type="ARBA" id="ARBA00023136"/>
    </source>
</evidence>
<organism evidence="9 10">
    <name type="scientific">Enterococcus casseliflavus ATCC 12755</name>
    <dbReference type="NCBI Taxonomy" id="888066"/>
    <lineage>
        <taxon>Bacteria</taxon>
        <taxon>Bacillati</taxon>
        <taxon>Bacillota</taxon>
        <taxon>Bacilli</taxon>
        <taxon>Lactobacillales</taxon>
        <taxon>Enterococcaceae</taxon>
        <taxon>Enterococcus</taxon>
    </lineage>
</organism>
<feature type="transmembrane region" description="Helical" evidence="7">
    <location>
        <begin position="283"/>
        <end position="301"/>
    </location>
</feature>
<dbReference type="SUPFAM" id="SSF161098">
    <property type="entry name" value="MetI-like"/>
    <property type="match status" value="1"/>
</dbReference>
<gene>
    <name evidence="9" type="ORF">HMPREF9087_3200</name>
</gene>
<dbReference type="CDD" id="cd06261">
    <property type="entry name" value="TM_PBP2"/>
    <property type="match status" value="1"/>
</dbReference>
<name>F0EP58_ENTCA</name>
<feature type="transmembrane region" description="Helical" evidence="7">
    <location>
        <begin position="234"/>
        <end position="255"/>
    </location>
</feature>
<dbReference type="InterPro" id="IPR000515">
    <property type="entry name" value="MetI-like"/>
</dbReference>
<comment type="subcellular location">
    <subcellularLocation>
        <location evidence="1 7">Cell membrane</location>
        <topology evidence="1 7">Multi-pass membrane protein</topology>
    </subcellularLocation>
</comment>
<evidence type="ECO:0000313" key="9">
    <source>
        <dbReference type="EMBL" id="EGC68083.1"/>
    </source>
</evidence>
<dbReference type="HOGENOM" id="CLU_016047_0_2_9"/>
<evidence type="ECO:0000256" key="3">
    <source>
        <dbReference type="ARBA" id="ARBA00022475"/>
    </source>
</evidence>
<dbReference type="AlphaFoldDB" id="F0EP58"/>
<comment type="caution">
    <text evidence="9">The sequence shown here is derived from an EMBL/GenBank/DDBJ whole genome shotgun (WGS) entry which is preliminary data.</text>
</comment>
<dbReference type="GO" id="GO:0055085">
    <property type="term" value="P:transmembrane transport"/>
    <property type="evidence" value="ECO:0007669"/>
    <property type="project" value="InterPro"/>
</dbReference>
<evidence type="ECO:0000256" key="4">
    <source>
        <dbReference type="ARBA" id="ARBA00022692"/>
    </source>
</evidence>
<dbReference type="PROSITE" id="PS50928">
    <property type="entry name" value="ABC_TM1"/>
    <property type="match status" value="1"/>
</dbReference>
<dbReference type="PANTHER" id="PTHR43005">
    <property type="entry name" value="BLR7065 PROTEIN"/>
    <property type="match status" value="1"/>
</dbReference>
<evidence type="ECO:0000256" key="1">
    <source>
        <dbReference type="ARBA" id="ARBA00004651"/>
    </source>
</evidence>
<dbReference type="Proteomes" id="UP000004835">
    <property type="component" value="Unassembled WGS sequence"/>
</dbReference>
<dbReference type="Pfam" id="PF00528">
    <property type="entry name" value="BPD_transp_1"/>
    <property type="match status" value="1"/>
</dbReference>
<evidence type="ECO:0000313" key="10">
    <source>
        <dbReference type="Proteomes" id="UP000004835"/>
    </source>
</evidence>
<keyword evidence="6 7" id="KW-0472">Membrane</keyword>
<dbReference type="EMBL" id="AEWT01000031">
    <property type="protein sequence ID" value="EGC68083.1"/>
    <property type="molecule type" value="Genomic_DNA"/>
</dbReference>
<dbReference type="InterPro" id="IPR035906">
    <property type="entry name" value="MetI-like_sf"/>
</dbReference>
<feature type="transmembrane region" description="Helical" evidence="7">
    <location>
        <begin position="27"/>
        <end position="56"/>
    </location>
</feature>
<feature type="transmembrane region" description="Helical" evidence="7">
    <location>
        <begin position="120"/>
        <end position="143"/>
    </location>
</feature>
<feature type="transmembrane region" description="Helical" evidence="7">
    <location>
        <begin position="89"/>
        <end position="108"/>
    </location>
</feature>
<evidence type="ECO:0000256" key="7">
    <source>
        <dbReference type="RuleBase" id="RU363032"/>
    </source>
</evidence>
<dbReference type="PANTHER" id="PTHR43005:SF1">
    <property type="entry name" value="SPERMIDINE_PUTRESCINE TRANSPORT SYSTEM PERMEASE PROTEIN"/>
    <property type="match status" value="1"/>
</dbReference>
<dbReference type="GO" id="GO:0005886">
    <property type="term" value="C:plasma membrane"/>
    <property type="evidence" value="ECO:0007669"/>
    <property type="project" value="UniProtKB-SubCell"/>
</dbReference>
<feature type="domain" description="ABC transmembrane type-1" evidence="8">
    <location>
        <begin position="85"/>
        <end position="304"/>
    </location>
</feature>
<dbReference type="Gene3D" id="1.10.3720.10">
    <property type="entry name" value="MetI-like"/>
    <property type="match status" value="1"/>
</dbReference>
<feature type="transmembrane region" description="Helical" evidence="7">
    <location>
        <begin position="174"/>
        <end position="196"/>
    </location>
</feature>
<sequence>MMGITKSNQKTAKKEYRWLDRLLNSSFLFLSPYALLFGLLILLPVIVAFLLSFTYFNTVQFPEFIGFQNYIDLIMGDTIFLQNALMNTILYGVIVGPVGYMLAFFLAWNISQVTHRMRTIYTVIIYSPSITGSIMMGTVWRVLFSGDETGYLNHWLLEWGIVREPIQFLQQPTILFVIMIFIGIWSSMGVGFLAMLGGLLNIDRSLYEAGSIDGVKNRWQEVFFITIPSMKPQMLFGAVMAIVGTFNTAGLAAALSGGNPPPQYSGWLIVDHAQDFGFTRYELGYASAVTVVLLLIVILFNRVSYKLFSEN</sequence>
<dbReference type="RefSeq" id="WP_005237317.1">
    <property type="nucleotide sequence ID" value="NZ_GL872323.1"/>
</dbReference>
<keyword evidence="4 7" id="KW-0812">Transmembrane</keyword>